<dbReference type="Pfam" id="PF07883">
    <property type="entry name" value="Cupin_2"/>
    <property type="match status" value="1"/>
</dbReference>
<dbReference type="Gene3D" id="2.60.120.10">
    <property type="entry name" value="Jelly Rolls"/>
    <property type="match status" value="1"/>
</dbReference>
<dbReference type="PATRIC" id="fig|1088721.3.peg.3328"/>
<sequence>MPKIALETIPASNGTPYPAEFAGPFAGRWTRRVGSAAKFEDFGVSHVTLEPGAQSSQRHWHEQEDEFVVVLSGTATLVDDTGRTLMVPGDMAVFPKNDGNGHMLVNEGDQPCTLVAVGAHGRGDCHYPDIDMHLFHGKGWRRKDGTEFPEQE</sequence>
<dbReference type="KEGG" id="npn:JI59_22115"/>
<dbReference type="InterPro" id="IPR013096">
    <property type="entry name" value="Cupin_2"/>
</dbReference>
<evidence type="ECO:0000313" key="4">
    <source>
        <dbReference type="Proteomes" id="UP000004030"/>
    </source>
</evidence>
<organism evidence="3 4">
    <name type="scientific">Novosphingobium pentaromativorans US6-1</name>
    <dbReference type="NCBI Taxonomy" id="1088721"/>
    <lineage>
        <taxon>Bacteria</taxon>
        <taxon>Pseudomonadati</taxon>
        <taxon>Pseudomonadota</taxon>
        <taxon>Alphaproteobacteria</taxon>
        <taxon>Sphingomonadales</taxon>
        <taxon>Sphingomonadaceae</taxon>
        <taxon>Novosphingobium</taxon>
    </lineage>
</organism>
<protein>
    <submittedName>
        <fullName evidence="3">Cupin 2 conserved barrel domain protein</fullName>
    </submittedName>
</protein>
<comment type="caution">
    <text evidence="3">The sequence shown here is derived from an EMBL/GenBank/DDBJ whole genome shotgun (WGS) entry which is preliminary data.</text>
</comment>
<dbReference type="InterPro" id="IPR051610">
    <property type="entry name" value="GPI/OXD"/>
</dbReference>
<keyword evidence="1" id="KW-0479">Metal-binding</keyword>
<gene>
    <name evidence="3" type="ORF">NSU_3372</name>
</gene>
<dbReference type="InterPro" id="IPR014710">
    <property type="entry name" value="RmlC-like_jellyroll"/>
</dbReference>
<dbReference type="AlphaFoldDB" id="G6EGA1"/>
<proteinExistence type="predicted"/>
<feature type="domain" description="Cupin type-2" evidence="2">
    <location>
        <begin position="46"/>
        <end position="117"/>
    </location>
</feature>
<dbReference type="InterPro" id="IPR011051">
    <property type="entry name" value="RmlC_Cupin_sf"/>
</dbReference>
<dbReference type="Proteomes" id="UP000004030">
    <property type="component" value="Unassembled WGS sequence"/>
</dbReference>
<dbReference type="PANTHER" id="PTHR35848:SF9">
    <property type="entry name" value="SLL1358 PROTEIN"/>
    <property type="match status" value="1"/>
</dbReference>
<dbReference type="RefSeq" id="WP_007014280.1">
    <property type="nucleotide sequence ID" value="NZ_AGFM01000054.1"/>
</dbReference>
<name>G6EGA1_9SPHN</name>
<dbReference type="SUPFAM" id="SSF51182">
    <property type="entry name" value="RmlC-like cupins"/>
    <property type="match status" value="1"/>
</dbReference>
<evidence type="ECO:0000313" key="3">
    <source>
        <dbReference type="EMBL" id="EHJ59790.1"/>
    </source>
</evidence>
<keyword evidence="4" id="KW-1185">Reference proteome</keyword>
<dbReference type="CDD" id="cd02224">
    <property type="entry name" value="cupin_SPO2919-like"/>
    <property type="match status" value="1"/>
</dbReference>
<reference evidence="3 4" key="1">
    <citation type="journal article" date="2012" name="J. Bacteriol.">
        <title>Genome sequence of benzo(a)pyrene-degrading bacterium Novosphingobium pentaromativorans US6-1.</title>
        <authorList>
            <person name="Luo Y.R."/>
            <person name="Kang S.G."/>
            <person name="Kim S.J."/>
            <person name="Kim M.R."/>
            <person name="Li N."/>
            <person name="Lee J.H."/>
            <person name="Kwon K.K."/>
        </authorList>
    </citation>
    <scope>NUCLEOTIDE SEQUENCE [LARGE SCALE GENOMIC DNA]</scope>
    <source>
        <strain evidence="3 4">US6-1</strain>
    </source>
</reference>
<dbReference type="PANTHER" id="PTHR35848">
    <property type="entry name" value="OXALATE-BINDING PROTEIN"/>
    <property type="match status" value="1"/>
</dbReference>
<evidence type="ECO:0000259" key="2">
    <source>
        <dbReference type="Pfam" id="PF07883"/>
    </source>
</evidence>
<evidence type="ECO:0000256" key="1">
    <source>
        <dbReference type="ARBA" id="ARBA00022723"/>
    </source>
</evidence>
<dbReference type="GO" id="GO:0046872">
    <property type="term" value="F:metal ion binding"/>
    <property type="evidence" value="ECO:0007669"/>
    <property type="project" value="UniProtKB-KW"/>
</dbReference>
<dbReference type="EMBL" id="AGFM01000054">
    <property type="protein sequence ID" value="EHJ59790.1"/>
    <property type="molecule type" value="Genomic_DNA"/>
</dbReference>
<dbReference type="OrthoDB" id="5290459at2"/>
<accession>G6EGA1</accession>
<dbReference type="eggNOG" id="COG3837">
    <property type="taxonomic scope" value="Bacteria"/>
</dbReference>